<dbReference type="Pfam" id="PF01926">
    <property type="entry name" value="MMR_HSR1"/>
    <property type="match status" value="1"/>
</dbReference>
<evidence type="ECO:0000313" key="2">
    <source>
        <dbReference type="EMBL" id="KAF2904236.1"/>
    </source>
</evidence>
<evidence type="ECO:0000313" key="3">
    <source>
        <dbReference type="Proteomes" id="UP000801492"/>
    </source>
</evidence>
<comment type="caution">
    <text evidence="2">The sequence shown here is derived from an EMBL/GenBank/DDBJ whole genome shotgun (WGS) entry which is preliminary data.</text>
</comment>
<dbReference type="PROSITE" id="PS00675">
    <property type="entry name" value="SIGMA54_INTERACT_1"/>
    <property type="match status" value="1"/>
</dbReference>
<sequence length="241" mass="27000">MTDRGDPSAEAVMIEHEMLLALKELIPKDAASCGQSQNFEHIFVSNLHVRLKNVTMAVTSVYSLSIFLFVPVNMLAITEADTVMAVQTPQTKKEFIILLLGETGVGKSTFINAFANYLTYLNLSEAVNDELINLIPSKFTVTDENYEERTIRIGQCENESENVGASATQNAKSYVFPLDEIRIRLIDTPGIGDTRGLGFSMVFATMVQYRLMFLMKCLRLDNTDDTRKERKNLDQLAAVRV</sequence>
<protein>
    <recommendedName>
        <fullName evidence="1">G domain-containing protein</fullName>
    </recommendedName>
</protein>
<reference evidence="2" key="1">
    <citation type="submission" date="2019-08" db="EMBL/GenBank/DDBJ databases">
        <title>The genome of the North American firefly Photinus pyralis.</title>
        <authorList>
            <consortium name="Photinus pyralis genome working group"/>
            <person name="Fallon T.R."/>
            <person name="Sander Lower S.E."/>
            <person name="Weng J.-K."/>
        </authorList>
    </citation>
    <scope>NUCLEOTIDE SEQUENCE</scope>
    <source>
        <strain evidence="2">TRF0915ILg1</strain>
        <tissue evidence="2">Whole body</tissue>
    </source>
</reference>
<dbReference type="InterPro" id="IPR027417">
    <property type="entry name" value="P-loop_NTPase"/>
</dbReference>
<dbReference type="EMBL" id="VTPC01000812">
    <property type="protein sequence ID" value="KAF2904236.1"/>
    <property type="molecule type" value="Genomic_DNA"/>
</dbReference>
<name>A0A8K0DJ34_IGNLU</name>
<dbReference type="PANTHER" id="PTHR32046">
    <property type="entry name" value="G DOMAIN-CONTAINING PROTEIN"/>
    <property type="match status" value="1"/>
</dbReference>
<organism evidence="2 3">
    <name type="scientific">Ignelater luminosus</name>
    <name type="common">Cucubano</name>
    <name type="synonym">Pyrophorus luminosus</name>
    <dbReference type="NCBI Taxonomy" id="2038154"/>
    <lineage>
        <taxon>Eukaryota</taxon>
        <taxon>Metazoa</taxon>
        <taxon>Ecdysozoa</taxon>
        <taxon>Arthropoda</taxon>
        <taxon>Hexapoda</taxon>
        <taxon>Insecta</taxon>
        <taxon>Pterygota</taxon>
        <taxon>Neoptera</taxon>
        <taxon>Endopterygota</taxon>
        <taxon>Coleoptera</taxon>
        <taxon>Polyphaga</taxon>
        <taxon>Elateriformia</taxon>
        <taxon>Elateroidea</taxon>
        <taxon>Elateridae</taxon>
        <taxon>Agrypninae</taxon>
        <taxon>Pyrophorini</taxon>
        <taxon>Ignelater</taxon>
    </lineage>
</organism>
<dbReference type="AlphaFoldDB" id="A0A8K0DJ34"/>
<dbReference type="PANTHER" id="PTHR32046:SF11">
    <property type="entry name" value="IMMUNE-ASSOCIATED NUCLEOTIDE-BINDING PROTEIN 10-LIKE"/>
    <property type="match status" value="1"/>
</dbReference>
<dbReference type="OrthoDB" id="2386367at2759"/>
<dbReference type="SUPFAM" id="SSF52540">
    <property type="entry name" value="P-loop containing nucleoside triphosphate hydrolases"/>
    <property type="match status" value="1"/>
</dbReference>
<accession>A0A8K0DJ34</accession>
<dbReference type="Gene3D" id="3.40.50.300">
    <property type="entry name" value="P-loop containing nucleotide triphosphate hydrolases"/>
    <property type="match status" value="1"/>
</dbReference>
<proteinExistence type="predicted"/>
<dbReference type="GO" id="GO:0005525">
    <property type="term" value="F:GTP binding"/>
    <property type="evidence" value="ECO:0007669"/>
    <property type="project" value="InterPro"/>
</dbReference>
<evidence type="ECO:0000259" key="1">
    <source>
        <dbReference type="Pfam" id="PF01926"/>
    </source>
</evidence>
<dbReference type="InterPro" id="IPR025662">
    <property type="entry name" value="Sigma_54_int_dom_ATP-bd_1"/>
</dbReference>
<keyword evidence="3" id="KW-1185">Reference proteome</keyword>
<dbReference type="InterPro" id="IPR006073">
    <property type="entry name" value="GTP-bd"/>
</dbReference>
<dbReference type="Proteomes" id="UP000801492">
    <property type="component" value="Unassembled WGS sequence"/>
</dbReference>
<gene>
    <name evidence="2" type="ORF">ILUMI_01932</name>
</gene>
<feature type="domain" description="G" evidence="1">
    <location>
        <begin position="97"/>
        <end position="215"/>
    </location>
</feature>